<dbReference type="EMBL" id="CAJRST010041110">
    <property type="protein sequence ID" value="CAG6021386.1"/>
    <property type="molecule type" value="Genomic_DNA"/>
</dbReference>
<evidence type="ECO:0000313" key="3">
    <source>
        <dbReference type="Proteomes" id="UP000677803"/>
    </source>
</evidence>
<keyword evidence="3" id="KW-1185">Reference proteome</keyword>
<dbReference type="Proteomes" id="UP000677803">
    <property type="component" value="Unassembled WGS sequence"/>
</dbReference>
<organism evidence="2 3">
    <name type="scientific">Menidia menidia</name>
    <name type="common">Atlantic silverside</name>
    <dbReference type="NCBI Taxonomy" id="238744"/>
    <lineage>
        <taxon>Eukaryota</taxon>
        <taxon>Metazoa</taxon>
        <taxon>Chordata</taxon>
        <taxon>Craniata</taxon>
        <taxon>Vertebrata</taxon>
        <taxon>Euteleostomi</taxon>
        <taxon>Actinopterygii</taxon>
        <taxon>Neopterygii</taxon>
        <taxon>Teleostei</taxon>
        <taxon>Neoteleostei</taxon>
        <taxon>Acanthomorphata</taxon>
        <taxon>Ovalentaria</taxon>
        <taxon>Atherinomorphae</taxon>
        <taxon>Atheriniformes</taxon>
        <taxon>Atherinopsidae</taxon>
        <taxon>Menidiinae</taxon>
        <taxon>Menidia</taxon>
    </lineage>
</organism>
<name>A0A8S4BYE5_9TELE</name>
<dbReference type="AlphaFoldDB" id="A0A8S4BYE5"/>
<feature type="region of interest" description="Disordered" evidence="1">
    <location>
        <begin position="22"/>
        <end position="46"/>
    </location>
</feature>
<protein>
    <submittedName>
        <fullName evidence="2">(Atlantic silverside) hypothetical protein</fullName>
    </submittedName>
</protein>
<accession>A0A8S4BYE5</accession>
<dbReference type="OrthoDB" id="10013535at2759"/>
<evidence type="ECO:0000256" key="1">
    <source>
        <dbReference type="SAM" id="MobiDB-lite"/>
    </source>
</evidence>
<sequence>MSRRDPYPPAKFENDFTLSGIRQQERKTCPKPSHIAQTEDPWRHLHHTPTVASTRRSAEHREHQAPNRSLDLALSAIYDHHKDVFCSKSQIMCQQNTVSEDQRRKADSERQDVLKKEQQNGIIMWVDPKKRSIHSID</sequence>
<evidence type="ECO:0000313" key="2">
    <source>
        <dbReference type="EMBL" id="CAG6021386.1"/>
    </source>
</evidence>
<gene>
    <name evidence="2" type="ORF">MMEN_LOCUS21590</name>
</gene>
<reference evidence="2" key="1">
    <citation type="submission" date="2021-05" db="EMBL/GenBank/DDBJ databases">
        <authorList>
            <person name="Tigano A."/>
        </authorList>
    </citation>
    <scope>NUCLEOTIDE SEQUENCE</scope>
</reference>
<proteinExistence type="predicted"/>
<dbReference type="Pfam" id="PF12494">
    <property type="entry name" value="DUF3695"/>
    <property type="match status" value="1"/>
</dbReference>
<dbReference type="InterPro" id="IPR022179">
    <property type="entry name" value="CFAP276"/>
</dbReference>
<comment type="caution">
    <text evidence="2">The sequence shown here is derived from an EMBL/GenBank/DDBJ whole genome shotgun (WGS) entry which is preliminary data.</text>
</comment>